<keyword evidence="2" id="KW-1185">Reference proteome</keyword>
<dbReference type="Proteomes" id="UP001516400">
    <property type="component" value="Unassembled WGS sequence"/>
</dbReference>
<comment type="caution">
    <text evidence="1">The sequence shown here is derived from an EMBL/GenBank/DDBJ whole genome shotgun (WGS) entry which is preliminary data.</text>
</comment>
<reference evidence="1 2" key="1">
    <citation type="journal article" date="2021" name="BMC Biol.">
        <title>Horizontally acquired antibacterial genes associated with adaptive radiation of ladybird beetles.</title>
        <authorList>
            <person name="Li H.S."/>
            <person name="Tang X.F."/>
            <person name="Huang Y.H."/>
            <person name="Xu Z.Y."/>
            <person name="Chen M.L."/>
            <person name="Du X.Y."/>
            <person name="Qiu B.Y."/>
            <person name="Chen P.T."/>
            <person name="Zhang W."/>
            <person name="Slipinski A."/>
            <person name="Escalona H.E."/>
            <person name="Waterhouse R.M."/>
            <person name="Zwick A."/>
            <person name="Pang H."/>
        </authorList>
    </citation>
    <scope>NUCLEOTIDE SEQUENCE [LARGE SCALE GENOMIC DNA]</scope>
    <source>
        <strain evidence="1">SYSU2018</strain>
    </source>
</reference>
<accession>A0ABD2P1M2</accession>
<proteinExistence type="predicted"/>
<gene>
    <name evidence="1" type="ORF">HHI36_018993</name>
</gene>
<dbReference type="EMBL" id="JABFTP020000165">
    <property type="protein sequence ID" value="KAL3284854.1"/>
    <property type="molecule type" value="Genomic_DNA"/>
</dbReference>
<evidence type="ECO:0000313" key="2">
    <source>
        <dbReference type="Proteomes" id="UP001516400"/>
    </source>
</evidence>
<evidence type="ECO:0008006" key="3">
    <source>
        <dbReference type="Google" id="ProtNLM"/>
    </source>
</evidence>
<organism evidence="1 2">
    <name type="scientific">Cryptolaemus montrouzieri</name>
    <dbReference type="NCBI Taxonomy" id="559131"/>
    <lineage>
        <taxon>Eukaryota</taxon>
        <taxon>Metazoa</taxon>
        <taxon>Ecdysozoa</taxon>
        <taxon>Arthropoda</taxon>
        <taxon>Hexapoda</taxon>
        <taxon>Insecta</taxon>
        <taxon>Pterygota</taxon>
        <taxon>Neoptera</taxon>
        <taxon>Endopterygota</taxon>
        <taxon>Coleoptera</taxon>
        <taxon>Polyphaga</taxon>
        <taxon>Cucujiformia</taxon>
        <taxon>Coccinelloidea</taxon>
        <taxon>Coccinellidae</taxon>
        <taxon>Scymninae</taxon>
        <taxon>Scymnini</taxon>
        <taxon>Cryptolaemus</taxon>
    </lineage>
</organism>
<dbReference type="AlphaFoldDB" id="A0ABD2P1M2"/>
<protein>
    <recommendedName>
        <fullName evidence="3">PIN domain-containing protein</fullName>
    </recommendedName>
</protein>
<evidence type="ECO:0000313" key="1">
    <source>
        <dbReference type="EMBL" id="KAL3284854.1"/>
    </source>
</evidence>
<sequence>MFTTKCFIRKNKIGNFLKNVREHYIRDDISCGFSSCDTCQPIQSNLSPDHQNECKLVEGNHYIILDTNVILNQMDVLDETVLEMS</sequence>
<name>A0ABD2P1M2_9CUCU</name>
<dbReference type="Gene3D" id="3.40.50.1010">
    <property type="entry name" value="5'-nuclease"/>
    <property type="match status" value="1"/>
</dbReference>